<dbReference type="PANTHER" id="PTHR47272:SF2">
    <property type="entry name" value="PIGGYBAC TRANSPOSABLE ELEMENT-DERIVED PROTEIN 3-LIKE"/>
    <property type="match status" value="1"/>
</dbReference>
<comment type="caution">
    <text evidence="2">The sequence shown here is derived from an EMBL/GenBank/DDBJ whole genome shotgun (WGS) entry which is preliminary data.</text>
</comment>
<dbReference type="Proteomes" id="UP000801492">
    <property type="component" value="Unassembled WGS sequence"/>
</dbReference>
<dbReference type="EMBL" id="VTPC01089859">
    <property type="protein sequence ID" value="KAF2885602.1"/>
    <property type="molecule type" value="Genomic_DNA"/>
</dbReference>
<dbReference type="Pfam" id="PF13843">
    <property type="entry name" value="DDE_Tnp_1_7"/>
    <property type="match status" value="1"/>
</dbReference>
<gene>
    <name evidence="2" type="ORF">ILUMI_20544</name>
</gene>
<name>A0A8K0CHY7_IGNLU</name>
<feature type="domain" description="PiggyBac transposable element-derived protein" evidence="1">
    <location>
        <begin position="94"/>
        <end position="166"/>
    </location>
</feature>
<dbReference type="OrthoDB" id="6629809at2759"/>
<keyword evidence="3" id="KW-1185">Reference proteome</keyword>
<organism evidence="2 3">
    <name type="scientific">Ignelater luminosus</name>
    <name type="common">Cucubano</name>
    <name type="synonym">Pyrophorus luminosus</name>
    <dbReference type="NCBI Taxonomy" id="2038154"/>
    <lineage>
        <taxon>Eukaryota</taxon>
        <taxon>Metazoa</taxon>
        <taxon>Ecdysozoa</taxon>
        <taxon>Arthropoda</taxon>
        <taxon>Hexapoda</taxon>
        <taxon>Insecta</taxon>
        <taxon>Pterygota</taxon>
        <taxon>Neoptera</taxon>
        <taxon>Endopterygota</taxon>
        <taxon>Coleoptera</taxon>
        <taxon>Polyphaga</taxon>
        <taxon>Elateriformia</taxon>
        <taxon>Elateroidea</taxon>
        <taxon>Elateridae</taxon>
        <taxon>Agrypninae</taxon>
        <taxon>Pyrophorini</taxon>
        <taxon>Ignelater</taxon>
    </lineage>
</organism>
<protein>
    <recommendedName>
        <fullName evidence="1">PiggyBac transposable element-derived protein domain-containing protein</fullName>
    </recommendedName>
</protein>
<evidence type="ECO:0000313" key="3">
    <source>
        <dbReference type="Proteomes" id="UP000801492"/>
    </source>
</evidence>
<dbReference type="PANTHER" id="PTHR47272">
    <property type="entry name" value="DDE_TNP_1_7 DOMAIN-CONTAINING PROTEIN"/>
    <property type="match status" value="1"/>
</dbReference>
<evidence type="ECO:0000313" key="2">
    <source>
        <dbReference type="EMBL" id="KAF2885602.1"/>
    </source>
</evidence>
<proteinExistence type="predicted"/>
<reference evidence="2" key="1">
    <citation type="submission" date="2019-08" db="EMBL/GenBank/DDBJ databases">
        <title>The genome of the North American firefly Photinus pyralis.</title>
        <authorList>
            <consortium name="Photinus pyralis genome working group"/>
            <person name="Fallon T.R."/>
            <person name="Sander Lower S.E."/>
            <person name="Weng J.-K."/>
        </authorList>
    </citation>
    <scope>NUCLEOTIDE SEQUENCE</scope>
    <source>
        <strain evidence="2">TRF0915ILg1</strain>
        <tissue evidence="2">Whole body</tissue>
    </source>
</reference>
<sequence>MEKREKSPFCLKTHIWFSDSEAERDIEVLALETDSEDEPSKEKYELVMEETNYICSEGQQPEMRAEISDTQKDFGVSDTVVIALPKAIEEPVNSIVSDNAKVIVVKWTDNRCVLLGSTIHGISSEEKQKTAKRKKTVEIPSPSIIFQYNKHMEGVDKSNALIGFYSSTGYVCSKRLVVISTVKTNCQNNSAER</sequence>
<accession>A0A8K0CHY7</accession>
<evidence type="ECO:0000259" key="1">
    <source>
        <dbReference type="Pfam" id="PF13843"/>
    </source>
</evidence>
<dbReference type="AlphaFoldDB" id="A0A8K0CHY7"/>
<dbReference type="InterPro" id="IPR029526">
    <property type="entry name" value="PGBD"/>
</dbReference>